<evidence type="ECO:0000256" key="1">
    <source>
        <dbReference type="SAM" id="MobiDB-lite"/>
    </source>
</evidence>
<sequence length="103" mass="11343">MRRNHIGEKVAVLTRLIAGATLPSGLVDPSVETALEHGVDTSKSEKRIEDVNESQVKIGSPESEPTRPGAKSKRSREFETDAEEVDLYLADESENEYDSDART</sequence>
<proteinExistence type="predicted"/>
<reference evidence="2" key="1">
    <citation type="submission" date="2021-03" db="EMBL/GenBank/DDBJ databases">
        <authorList>
            <person name="Tagirdzhanova G."/>
        </authorList>
    </citation>
    <scope>NUCLEOTIDE SEQUENCE</scope>
</reference>
<dbReference type="EMBL" id="CAJPDQ010000025">
    <property type="protein sequence ID" value="CAF9926385.1"/>
    <property type="molecule type" value="Genomic_DNA"/>
</dbReference>
<accession>A0A8H3FM88</accession>
<evidence type="ECO:0000313" key="3">
    <source>
        <dbReference type="Proteomes" id="UP000664169"/>
    </source>
</evidence>
<organism evidence="2 3">
    <name type="scientific">Gomphillus americanus</name>
    <dbReference type="NCBI Taxonomy" id="1940652"/>
    <lineage>
        <taxon>Eukaryota</taxon>
        <taxon>Fungi</taxon>
        <taxon>Dikarya</taxon>
        <taxon>Ascomycota</taxon>
        <taxon>Pezizomycotina</taxon>
        <taxon>Lecanoromycetes</taxon>
        <taxon>OSLEUM clade</taxon>
        <taxon>Ostropomycetidae</taxon>
        <taxon>Ostropales</taxon>
        <taxon>Graphidaceae</taxon>
        <taxon>Gomphilloideae</taxon>
        <taxon>Gomphillus</taxon>
    </lineage>
</organism>
<gene>
    <name evidence="2" type="ORF">GOMPHAMPRED_004124</name>
</gene>
<comment type="caution">
    <text evidence="2">The sequence shown here is derived from an EMBL/GenBank/DDBJ whole genome shotgun (WGS) entry which is preliminary data.</text>
</comment>
<feature type="region of interest" description="Disordered" evidence="1">
    <location>
        <begin position="37"/>
        <end position="103"/>
    </location>
</feature>
<keyword evidence="3" id="KW-1185">Reference proteome</keyword>
<evidence type="ECO:0000313" key="2">
    <source>
        <dbReference type="EMBL" id="CAF9926385.1"/>
    </source>
</evidence>
<feature type="compositionally biased region" description="Basic and acidic residues" evidence="1">
    <location>
        <begin position="37"/>
        <end position="50"/>
    </location>
</feature>
<dbReference type="AlphaFoldDB" id="A0A8H3FM88"/>
<dbReference type="Proteomes" id="UP000664169">
    <property type="component" value="Unassembled WGS sequence"/>
</dbReference>
<protein>
    <submittedName>
        <fullName evidence="2">Uncharacterized protein</fullName>
    </submittedName>
</protein>
<feature type="compositionally biased region" description="Acidic residues" evidence="1">
    <location>
        <begin position="80"/>
        <end position="103"/>
    </location>
</feature>
<name>A0A8H3FM88_9LECA</name>